<protein>
    <submittedName>
        <fullName evidence="2">Uncharacterized protein</fullName>
    </submittedName>
</protein>
<feature type="region of interest" description="Disordered" evidence="1">
    <location>
        <begin position="1"/>
        <end position="39"/>
    </location>
</feature>
<dbReference type="Proteomes" id="UP000287651">
    <property type="component" value="Unassembled WGS sequence"/>
</dbReference>
<evidence type="ECO:0000256" key="1">
    <source>
        <dbReference type="SAM" id="MobiDB-lite"/>
    </source>
</evidence>
<reference evidence="2 3" key="1">
    <citation type="journal article" date="2014" name="Agronomy (Basel)">
        <title>A Draft Genome Sequence for Ensete ventricosum, the Drought-Tolerant Tree Against Hunger.</title>
        <authorList>
            <person name="Harrison J."/>
            <person name="Moore K.A."/>
            <person name="Paszkiewicz K."/>
            <person name="Jones T."/>
            <person name="Grant M."/>
            <person name="Ambacheew D."/>
            <person name="Muzemil S."/>
            <person name="Studholme D.J."/>
        </authorList>
    </citation>
    <scope>NUCLEOTIDE SEQUENCE [LARGE SCALE GENOMIC DNA]</scope>
</reference>
<gene>
    <name evidence="2" type="ORF">B296_00056706</name>
</gene>
<dbReference type="AlphaFoldDB" id="A0A426XGA1"/>
<comment type="caution">
    <text evidence="2">The sequence shown here is derived from an EMBL/GenBank/DDBJ whole genome shotgun (WGS) entry which is preliminary data.</text>
</comment>
<proteinExistence type="predicted"/>
<sequence length="162" mass="16930">MKEGRGRRMVSGKRESCDERGKREEDGPCALVRPRSSRDGVGARLDGWIPCTPSRGLTAEVVELGLGGGTSVSVMGHPYLATLLPLWLTMPSYPSTTLVVLALLARGGFGLVPSGSSRTDPTEQELGNLNGAGADPTEQELGNLNGAGADPTEQELGNLNDA</sequence>
<feature type="region of interest" description="Disordered" evidence="1">
    <location>
        <begin position="114"/>
        <end position="162"/>
    </location>
</feature>
<evidence type="ECO:0000313" key="3">
    <source>
        <dbReference type="Proteomes" id="UP000287651"/>
    </source>
</evidence>
<evidence type="ECO:0000313" key="2">
    <source>
        <dbReference type="EMBL" id="RRT38460.1"/>
    </source>
</evidence>
<dbReference type="EMBL" id="AMZH03021193">
    <property type="protein sequence ID" value="RRT38460.1"/>
    <property type="molecule type" value="Genomic_DNA"/>
</dbReference>
<organism evidence="2 3">
    <name type="scientific">Ensete ventricosum</name>
    <name type="common">Abyssinian banana</name>
    <name type="synonym">Musa ensete</name>
    <dbReference type="NCBI Taxonomy" id="4639"/>
    <lineage>
        <taxon>Eukaryota</taxon>
        <taxon>Viridiplantae</taxon>
        <taxon>Streptophyta</taxon>
        <taxon>Embryophyta</taxon>
        <taxon>Tracheophyta</taxon>
        <taxon>Spermatophyta</taxon>
        <taxon>Magnoliopsida</taxon>
        <taxon>Liliopsida</taxon>
        <taxon>Zingiberales</taxon>
        <taxon>Musaceae</taxon>
        <taxon>Ensete</taxon>
    </lineage>
</organism>
<accession>A0A426XGA1</accession>
<feature type="compositionally biased region" description="Basic and acidic residues" evidence="1">
    <location>
        <begin position="1"/>
        <end position="26"/>
    </location>
</feature>
<name>A0A426XGA1_ENSVE</name>